<protein>
    <submittedName>
        <fullName evidence="2">Uncharacterized protein</fullName>
    </submittedName>
</protein>
<reference evidence="2 3" key="1">
    <citation type="submission" date="2018-06" db="EMBL/GenBank/DDBJ databases">
        <authorList>
            <consortium name="Pathogen Informatics"/>
            <person name="Doyle S."/>
        </authorList>
    </citation>
    <scope>NUCLEOTIDE SEQUENCE [LARGE SCALE GENOMIC DNA]</scope>
    <source>
        <strain evidence="2 3">NCTC12877</strain>
    </source>
</reference>
<organism evidence="2 3">
    <name type="scientific">Moraxella caprae</name>
    <dbReference type="NCBI Taxonomy" id="90240"/>
    <lineage>
        <taxon>Bacteria</taxon>
        <taxon>Pseudomonadati</taxon>
        <taxon>Pseudomonadota</taxon>
        <taxon>Gammaproteobacteria</taxon>
        <taxon>Moraxellales</taxon>
        <taxon>Moraxellaceae</taxon>
        <taxon>Moraxella</taxon>
    </lineage>
</organism>
<accession>A0A378R186</accession>
<evidence type="ECO:0000313" key="3">
    <source>
        <dbReference type="Proteomes" id="UP000254065"/>
    </source>
</evidence>
<evidence type="ECO:0000256" key="1">
    <source>
        <dbReference type="SAM" id="Phobius"/>
    </source>
</evidence>
<proteinExistence type="predicted"/>
<dbReference type="RefSeq" id="WP_029102204.1">
    <property type="nucleotide sequence ID" value="NZ_UGQB01000004.1"/>
</dbReference>
<name>A0A378R186_9GAMM</name>
<gene>
    <name evidence="2" type="ORF">NCTC12877_02095</name>
</gene>
<dbReference type="Proteomes" id="UP000254065">
    <property type="component" value="Unassembled WGS sequence"/>
</dbReference>
<keyword evidence="1" id="KW-1133">Transmembrane helix</keyword>
<dbReference type="AlphaFoldDB" id="A0A378R186"/>
<keyword evidence="1" id="KW-0472">Membrane</keyword>
<feature type="transmembrane region" description="Helical" evidence="1">
    <location>
        <begin position="33"/>
        <end position="51"/>
    </location>
</feature>
<dbReference type="EMBL" id="UGQB01000004">
    <property type="protein sequence ID" value="STZ09086.1"/>
    <property type="molecule type" value="Genomic_DNA"/>
</dbReference>
<evidence type="ECO:0000313" key="2">
    <source>
        <dbReference type="EMBL" id="STZ09086.1"/>
    </source>
</evidence>
<keyword evidence="3" id="KW-1185">Reference proteome</keyword>
<keyword evidence="1" id="KW-0812">Transmembrane</keyword>
<sequence>MAIGIIAFILAVVYVIIECLTHADDPIFNTRYWKWYLVICVIATIIAIGFYHKEFLAILS</sequence>